<dbReference type="AlphaFoldDB" id="A0A0A9B6V3"/>
<reference evidence="1" key="1">
    <citation type="submission" date="2014-09" db="EMBL/GenBank/DDBJ databases">
        <authorList>
            <person name="Magalhaes I.L.F."/>
            <person name="Oliveira U."/>
            <person name="Santos F.R."/>
            <person name="Vidigal T.H.D.A."/>
            <person name="Brescovit A.D."/>
            <person name="Santos A.J."/>
        </authorList>
    </citation>
    <scope>NUCLEOTIDE SEQUENCE</scope>
    <source>
        <tissue evidence="1">Shoot tissue taken approximately 20 cm above the soil surface</tissue>
    </source>
</reference>
<accession>A0A0A9B6V3</accession>
<sequence>MSLRLGVPQHWLCMCITAGEANERRGRGVSARPRPAVRDGDSSWSAVATLRLYQFDFSSPCTSTEQQAARQVSD</sequence>
<reference evidence="1" key="2">
    <citation type="journal article" date="2015" name="Data Brief">
        <title>Shoot transcriptome of the giant reed, Arundo donax.</title>
        <authorList>
            <person name="Barrero R.A."/>
            <person name="Guerrero F.D."/>
            <person name="Moolhuijzen P."/>
            <person name="Goolsby J.A."/>
            <person name="Tidwell J."/>
            <person name="Bellgard S.E."/>
            <person name="Bellgard M.I."/>
        </authorList>
    </citation>
    <scope>NUCLEOTIDE SEQUENCE</scope>
    <source>
        <tissue evidence="1">Shoot tissue taken approximately 20 cm above the soil surface</tissue>
    </source>
</reference>
<name>A0A0A9B6V3_ARUDO</name>
<evidence type="ECO:0000313" key="1">
    <source>
        <dbReference type="EMBL" id="JAD57883.1"/>
    </source>
</evidence>
<protein>
    <submittedName>
        <fullName evidence="1">Uncharacterized protein</fullName>
    </submittedName>
</protein>
<proteinExistence type="predicted"/>
<organism evidence="1">
    <name type="scientific">Arundo donax</name>
    <name type="common">Giant reed</name>
    <name type="synonym">Donax arundinaceus</name>
    <dbReference type="NCBI Taxonomy" id="35708"/>
    <lineage>
        <taxon>Eukaryota</taxon>
        <taxon>Viridiplantae</taxon>
        <taxon>Streptophyta</taxon>
        <taxon>Embryophyta</taxon>
        <taxon>Tracheophyta</taxon>
        <taxon>Spermatophyta</taxon>
        <taxon>Magnoliopsida</taxon>
        <taxon>Liliopsida</taxon>
        <taxon>Poales</taxon>
        <taxon>Poaceae</taxon>
        <taxon>PACMAD clade</taxon>
        <taxon>Arundinoideae</taxon>
        <taxon>Arundineae</taxon>
        <taxon>Arundo</taxon>
    </lineage>
</organism>
<dbReference type="EMBL" id="GBRH01240012">
    <property type="protein sequence ID" value="JAD57883.1"/>
    <property type="molecule type" value="Transcribed_RNA"/>
</dbReference>